<keyword evidence="2" id="KW-0547">Nucleotide-binding</keyword>
<evidence type="ECO:0000313" key="2">
    <source>
        <dbReference type="EMBL" id="UYM05461.1"/>
    </source>
</evidence>
<keyword evidence="3" id="KW-1185">Reference proteome</keyword>
<proteinExistence type="predicted"/>
<evidence type="ECO:0000256" key="1">
    <source>
        <dbReference type="SAM" id="MobiDB-lite"/>
    </source>
</evidence>
<accession>A0AA46THL4</accession>
<gene>
    <name evidence="2" type="ORF">L0C25_23625</name>
</gene>
<keyword evidence="2" id="KW-0347">Helicase</keyword>
<dbReference type="SUPFAM" id="SSF52540">
    <property type="entry name" value="P-loop containing nucleoside triphosphate hydrolases"/>
    <property type="match status" value="1"/>
</dbReference>
<dbReference type="KEGG" id="sgrg:L0C25_23625"/>
<dbReference type="Gene3D" id="3.40.50.300">
    <property type="entry name" value="P-loop containing nucleotide triphosphate hydrolases"/>
    <property type="match status" value="1"/>
</dbReference>
<feature type="region of interest" description="Disordered" evidence="1">
    <location>
        <begin position="520"/>
        <end position="546"/>
    </location>
</feature>
<reference evidence="2" key="1">
    <citation type="submission" date="2022-01" db="EMBL/GenBank/DDBJ databases">
        <title>Nocardioidaceae gen. sp. A5X3R13.</title>
        <authorList>
            <person name="Lopez Marin M.A."/>
            <person name="Uhlik O."/>
        </authorList>
    </citation>
    <scope>NUCLEOTIDE SEQUENCE</scope>
    <source>
        <strain evidence="2">A5X3R13</strain>
    </source>
</reference>
<dbReference type="Proteomes" id="UP001164390">
    <property type="component" value="Chromosome"/>
</dbReference>
<dbReference type="InterPro" id="IPR027417">
    <property type="entry name" value="P-loop_NTPase"/>
</dbReference>
<feature type="compositionally biased region" description="Basic and acidic residues" evidence="1">
    <location>
        <begin position="18"/>
        <end position="27"/>
    </location>
</feature>
<dbReference type="Pfam" id="PF13481">
    <property type="entry name" value="AAA_25"/>
    <property type="match status" value="1"/>
</dbReference>
<dbReference type="EMBL" id="CP094970">
    <property type="protein sequence ID" value="UYM05461.1"/>
    <property type="molecule type" value="Genomic_DNA"/>
</dbReference>
<name>A0AA46THL4_9ACTN</name>
<feature type="region of interest" description="Disordered" evidence="1">
    <location>
        <begin position="1"/>
        <end position="34"/>
    </location>
</feature>
<organism evidence="2 3">
    <name type="scientific">Solicola gregarius</name>
    <dbReference type="NCBI Taxonomy" id="2908642"/>
    <lineage>
        <taxon>Bacteria</taxon>
        <taxon>Bacillati</taxon>
        <taxon>Actinomycetota</taxon>
        <taxon>Actinomycetes</taxon>
        <taxon>Propionibacteriales</taxon>
        <taxon>Nocardioidaceae</taxon>
        <taxon>Solicola</taxon>
    </lineage>
</organism>
<protein>
    <submittedName>
        <fullName evidence="2">Helicase RepA family protein</fullName>
    </submittedName>
</protein>
<dbReference type="RefSeq" id="WP_271634296.1">
    <property type="nucleotide sequence ID" value="NZ_CP094970.1"/>
</dbReference>
<sequence length="546" mass="59915">MIDVKYPLPARQPYPPFKDPDDWRGSRETTASESRGALIRQVVDDATANHIGKHVHRDHPWCIHCDVRIQTNGAPPPEPHKLARWLRDTLDDAQITVTPDQMERVEEAWSRDELADTQDGYGIPAGFGIPDEAIPAINEFLNGLDRHAAQHSEARYDARARATRYLILNNRPPVDDYDPDEDEAKFDAEFLQRDELDDLPEAEPLIEGIIPRHAYGILRGRDGTYKSFVALDWALCLATGRPWQGRYVEQVPVLYIAGEGAYGLASRVTAWEQANDLKVDTEWFVVRRSALNLHKPGPAFDHLLAHVEDGNYGLVIVDTLRRVAGAADGNGSEMGAVVDNLDRIKRATDEGSALALAHTDKGDNDTRGYSGIEDDADFVWHAKRDEANLELTNTKMKDGPDGVTVHLRTSSVAGSLVLVGSDGIDTSKTTESQLTLLDTLRNTFPDGAHTSPLMKASGLPERTYYRAIAELRDAGHVTNTGTKQRPFHELVRSEDCHPLPSEETPLTCTTATTATTAIKPGDTATTATPLIGGSGSQVAGTEEEAS</sequence>
<evidence type="ECO:0000313" key="3">
    <source>
        <dbReference type="Proteomes" id="UP001164390"/>
    </source>
</evidence>
<dbReference type="GO" id="GO:0004386">
    <property type="term" value="F:helicase activity"/>
    <property type="evidence" value="ECO:0007669"/>
    <property type="project" value="UniProtKB-KW"/>
</dbReference>
<dbReference type="AlphaFoldDB" id="A0AA46THL4"/>
<keyword evidence="2" id="KW-0378">Hydrolase</keyword>
<keyword evidence="2" id="KW-0067">ATP-binding</keyword>